<gene>
    <name evidence="3" type="ORF">GCM10008021_14930</name>
    <name evidence="2" type="ORF">GCM10010914_05290</name>
</gene>
<keyword evidence="4" id="KW-1185">Reference proteome</keyword>
<evidence type="ECO:0000313" key="5">
    <source>
        <dbReference type="Proteomes" id="UP000652720"/>
    </source>
</evidence>
<proteinExistence type="predicted"/>
<dbReference type="EMBL" id="BMMA01000003">
    <property type="protein sequence ID" value="GGI74199.1"/>
    <property type="molecule type" value="Genomic_DNA"/>
</dbReference>
<organism evidence="2 5">
    <name type="scientific">Deinococcus wulumuqiensis</name>
    <dbReference type="NCBI Taxonomy" id="980427"/>
    <lineage>
        <taxon>Bacteria</taxon>
        <taxon>Thermotogati</taxon>
        <taxon>Deinococcota</taxon>
        <taxon>Deinococci</taxon>
        <taxon>Deinococcales</taxon>
        <taxon>Deinococcaceae</taxon>
        <taxon>Deinococcus</taxon>
    </lineage>
</organism>
<dbReference type="Proteomes" id="UP000652720">
    <property type="component" value="Unassembled WGS sequence"/>
</dbReference>
<protein>
    <submittedName>
        <fullName evidence="2">Uncharacterized protein</fullName>
    </submittedName>
</protein>
<reference evidence="2" key="4">
    <citation type="submission" date="2023-08" db="EMBL/GenBank/DDBJ databases">
        <authorList>
            <person name="Sun Q."/>
            <person name="Zhou Y."/>
        </authorList>
    </citation>
    <scope>NUCLEOTIDE SEQUENCE</scope>
    <source>
        <strain evidence="3">CGMCC 1.8884</strain>
        <strain evidence="2">CGMCC 1.8885</strain>
    </source>
</reference>
<sequence>MQSFETETFNGRLLTGERKRGQQHGVQHKRNVEGQTLLAVQAPEQRHVEGLSVVTDQRKLADELAQLLQDLSERLTFTVQFVLLDASQFGNVTGHACTSNEQLELPCELPIFDPECCDFQEARLRTVDGSRLGIDDDVRSDVLFGHTMQLRDALFLPWNEQVFALLTQLTSACFEETGKQ</sequence>
<dbReference type="AlphaFoldDB" id="A0AAV4K3M3"/>
<accession>A0AAV4K3M3</accession>
<dbReference type="EMBL" id="BMLZ01000016">
    <property type="protein sequence ID" value="GGP29842.1"/>
    <property type="molecule type" value="Genomic_DNA"/>
</dbReference>
<evidence type="ECO:0000313" key="2">
    <source>
        <dbReference type="EMBL" id="GGI74199.1"/>
    </source>
</evidence>
<evidence type="ECO:0000313" key="3">
    <source>
        <dbReference type="EMBL" id="GGP29842.1"/>
    </source>
</evidence>
<reference evidence="3" key="1">
    <citation type="journal article" date="2014" name="Int. J. Syst. Evol. Microbiol.">
        <title>Complete genome of a new Firmicutes species belonging to the dominant human colonic microbiota ('Ruminococcus bicirculans') reveals two chromosomes and a selective capacity to utilize plant glucans.</title>
        <authorList>
            <consortium name="NISC Comparative Sequencing Program"/>
            <person name="Wegmann U."/>
            <person name="Louis P."/>
            <person name="Goesmann A."/>
            <person name="Henrissat B."/>
            <person name="Duncan S.H."/>
            <person name="Flint H.J."/>
        </authorList>
    </citation>
    <scope>NUCLEOTIDE SEQUENCE</scope>
    <source>
        <strain evidence="3">CGMCC 1.8884</strain>
    </source>
</reference>
<evidence type="ECO:0000313" key="4">
    <source>
        <dbReference type="Proteomes" id="UP000630135"/>
    </source>
</evidence>
<feature type="region of interest" description="Disordered" evidence="1">
    <location>
        <begin position="1"/>
        <end position="29"/>
    </location>
</feature>
<name>A0AAV4K3M3_9DEIO</name>
<dbReference type="Proteomes" id="UP000630135">
    <property type="component" value="Unassembled WGS sequence"/>
</dbReference>
<reference evidence="2" key="2">
    <citation type="journal article" date="2014" name="Int. J. Syst. Evol. Microbiol.">
        <title>Complete genome sequence of Corynebacterium casei LMG S-19264T (=DSM 44701T), isolated from a smear-ripened cheese.</title>
        <authorList>
            <consortium name="US DOE Joint Genome Institute (JGI-PGF)"/>
            <person name="Walter F."/>
            <person name="Albersmeier A."/>
            <person name="Kalinowski J."/>
            <person name="Ruckert C."/>
        </authorList>
    </citation>
    <scope>NUCLEOTIDE SEQUENCE</scope>
    <source>
        <strain evidence="2">CGMCC 1.8885</strain>
    </source>
</reference>
<reference evidence="4" key="3">
    <citation type="journal article" date="2019" name="Int. J. Syst. Evol. Microbiol.">
        <title>The Global Catalogue of Microorganisms (GCM) 10K type strain sequencing project: providing services to taxonomists for standard genome sequencing and annotation.</title>
        <authorList>
            <consortium name="The Broad Institute Genomics Platform"/>
            <consortium name="The Broad Institute Genome Sequencing Center for Infectious Disease"/>
            <person name="Wu L."/>
            <person name="Ma J."/>
        </authorList>
    </citation>
    <scope>NUCLEOTIDE SEQUENCE [LARGE SCALE GENOMIC DNA]</scope>
    <source>
        <strain evidence="4">CGMCC 1.8884</strain>
    </source>
</reference>
<comment type="caution">
    <text evidence="2">The sequence shown here is derived from an EMBL/GenBank/DDBJ whole genome shotgun (WGS) entry which is preliminary data.</text>
</comment>
<evidence type="ECO:0000256" key="1">
    <source>
        <dbReference type="SAM" id="MobiDB-lite"/>
    </source>
</evidence>